<organism evidence="2">
    <name type="scientific">Trypanosoma vivax (strain Y486)</name>
    <dbReference type="NCBI Taxonomy" id="1055687"/>
    <lineage>
        <taxon>Eukaryota</taxon>
        <taxon>Discoba</taxon>
        <taxon>Euglenozoa</taxon>
        <taxon>Kinetoplastea</taxon>
        <taxon>Metakinetoplastina</taxon>
        <taxon>Trypanosomatida</taxon>
        <taxon>Trypanosomatidae</taxon>
        <taxon>Trypanosoma</taxon>
        <taxon>Duttonella</taxon>
    </lineage>
</organism>
<reference evidence="2" key="1">
    <citation type="journal article" date="2012" name="Proc. Natl. Acad. Sci. U.S.A.">
        <title>Antigenic diversity is generated by distinct evolutionary mechanisms in African trypanosome species.</title>
        <authorList>
            <person name="Jackson A.P."/>
            <person name="Berry A."/>
            <person name="Aslett M."/>
            <person name="Allison H.C."/>
            <person name="Burton P."/>
            <person name="Vavrova-Anderson J."/>
            <person name="Brown R."/>
            <person name="Browne H."/>
            <person name="Corton N."/>
            <person name="Hauser H."/>
            <person name="Gamble J."/>
            <person name="Gilderthorp R."/>
            <person name="Marcello L."/>
            <person name="McQuillan J."/>
            <person name="Otto T.D."/>
            <person name="Quail M.A."/>
            <person name="Sanders M.J."/>
            <person name="van Tonder A."/>
            <person name="Ginger M.L."/>
            <person name="Field M.C."/>
            <person name="Barry J.D."/>
            <person name="Hertz-Fowler C."/>
            <person name="Berriman M."/>
        </authorList>
    </citation>
    <scope>NUCLEOTIDE SEQUENCE</scope>
    <source>
        <strain evidence="2">Y486</strain>
    </source>
</reference>
<dbReference type="AlphaFoldDB" id="G0TYL0"/>
<evidence type="ECO:0000313" key="2">
    <source>
        <dbReference type="EMBL" id="CCC49057.1"/>
    </source>
</evidence>
<sequence length="290" mass="32806">MTEGRFETIHNLRPKNWDGRRHWTNWHHLYDCEKDHLARESCPFHDLRSGGQFQYENWGGGEFRLPIEPSRLNNRLCGDRMDFARGAGTQIGGLGDIPLDTEAGRPTQHNKHPGTTVMYTKKNPLNRGLFGRFPYIPEAPHTTAQGSSATGPNHLRSGPAKAKPEDYPPWMPDGEPEKRKRRVPGVFRAGKPRGIINDIEWIPNPLIEGGVKKQARPFRTWHTRTKWSMPTHAPWSTGRITAEPFRGPKLNTTVSGLPDLSSFNKVNMTQTIGKEAALESAKPPERVVFK</sequence>
<feature type="compositionally biased region" description="Polar residues" evidence="1">
    <location>
        <begin position="142"/>
        <end position="151"/>
    </location>
</feature>
<feature type="region of interest" description="Disordered" evidence="1">
    <location>
        <begin position="138"/>
        <end position="180"/>
    </location>
</feature>
<accession>G0TYL0</accession>
<gene>
    <name evidence="2" type="ORF">TVY486_0703910</name>
</gene>
<proteinExistence type="predicted"/>
<name>G0TYL0_TRYVY</name>
<dbReference type="EMBL" id="HE573023">
    <property type="protein sequence ID" value="CCC49057.1"/>
    <property type="molecule type" value="Genomic_DNA"/>
</dbReference>
<dbReference type="VEuPathDB" id="TriTrypDB:TvY486_0703910"/>
<evidence type="ECO:0000256" key="1">
    <source>
        <dbReference type="SAM" id="MobiDB-lite"/>
    </source>
</evidence>
<protein>
    <submittedName>
        <fullName evidence="2">Uncharacterized protein</fullName>
    </submittedName>
</protein>